<evidence type="ECO:0000256" key="2">
    <source>
        <dbReference type="ARBA" id="ARBA00022692"/>
    </source>
</evidence>
<dbReference type="InterPro" id="IPR013106">
    <property type="entry name" value="Ig_V-set"/>
</dbReference>
<dbReference type="SUPFAM" id="SSF48726">
    <property type="entry name" value="Immunoglobulin"/>
    <property type="match status" value="1"/>
</dbReference>
<reference evidence="9" key="1">
    <citation type="journal article" date="2023" name="Science">
        <title>Genome structures resolve the early diversification of teleost fishes.</title>
        <authorList>
            <person name="Parey E."/>
            <person name="Louis A."/>
            <person name="Montfort J."/>
            <person name="Bouchez O."/>
            <person name="Roques C."/>
            <person name="Iampietro C."/>
            <person name="Lluch J."/>
            <person name="Castinel A."/>
            <person name="Donnadieu C."/>
            <person name="Desvignes T."/>
            <person name="Floi Bucao C."/>
            <person name="Jouanno E."/>
            <person name="Wen M."/>
            <person name="Mejri S."/>
            <person name="Dirks R."/>
            <person name="Jansen H."/>
            <person name="Henkel C."/>
            <person name="Chen W.J."/>
            <person name="Zahm M."/>
            <person name="Cabau C."/>
            <person name="Klopp C."/>
            <person name="Thompson A.W."/>
            <person name="Robinson-Rechavi M."/>
            <person name="Braasch I."/>
            <person name="Lecointre G."/>
            <person name="Bobe J."/>
            <person name="Postlethwait J.H."/>
            <person name="Berthelot C."/>
            <person name="Roest Crollius H."/>
            <person name="Guiguen Y."/>
        </authorList>
    </citation>
    <scope>NUCLEOTIDE SEQUENCE</scope>
    <source>
        <strain evidence="9">NC1722</strain>
    </source>
</reference>
<evidence type="ECO:0000256" key="6">
    <source>
        <dbReference type="ARBA" id="ARBA00023319"/>
    </source>
</evidence>
<keyword evidence="6" id="KW-0393">Immunoglobulin domain</keyword>
<evidence type="ECO:0000259" key="8">
    <source>
        <dbReference type="PROSITE" id="PS50835"/>
    </source>
</evidence>
<protein>
    <recommendedName>
        <fullName evidence="8">Ig-like domain-containing protein</fullName>
    </recommendedName>
</protein>
<comment type="subcellular location">
    <subcellularLocation>
        <location evidence="1">Membrane</location>
    </subcellularLocation>
</comment>
<feature type="chain" id="PRO_5042158496" description="Ig-like domain-containing protein" evidence="7">
    <location>
        <begin position="19"/>
        <end position="125"/>
    </location>
</feature>
<keyword evidence="7" id="KW-0732">Signal</keyword>
<dbReference type="SMART" id="SM00409">
    <property type="entry name" value="IG"/>
    <property type="match status" value="1"/>
</dbReference>
<keyword evidence="4" id="KW-0472">Membrane</keyword>
<evidence type="ECO:0000313" key="10">
    <source>
        <dbReference type="Proteomes" id="UP001221898"/>
    </source>
</evidence>
<dbReference type="Pfam" id="PF07686">
    <property type="entry name" value="V-set"/>
    <property type="match status" value="1"/>
</dbReference>
<dbReference type="AlphaFoldDB" id="A0AAD7RS36"/>
<keyword evidence="3" id="KW-1133">Transmembrane helix</keyword>
<evidence type="ECO:0000256" key="1">
    <source>
        <dbReference type="ARBA" id="ARBA00004370"/>
    </source>
</evidence>
<dbReference type="Proteomes" id="UP001221898">
    <property type="component" value="Unassembled WGS sequence"/>
</dbReference>
<comment type="caution">
    <text evidence="9">The sequence shown here is derived from an EMBL/GenBank/DDBJ whole genome shotgun (WGS) entry which is preliminary data.</text>
</comment>
<sequence length="125" mass="14194">MAFASGKVVLLLLPVVMAADTLLQNTLSVTKREGKTAVITCEHKGGCREYIHWYQKKEKEAFKRILYMALSGGTPIKDKDFEDFTAELKETKTFSLTIFNLQTSYHATYYCACWVSHSNRNALDC</sequence>
<dbReference type="InterPro" id="IPR003599">
    <property type="entry name" value="Ig_sub"/>
</dbReference>
<accession>A0AAD7RS36</accession>
<dbReference type="PROSITE" id="PS50835">
    <property type="entry name" value="IG_LIKE"/>
    <property type="match status" value="1"/>
</dbReference>
<dbReference type="PANTHER" id="PTHR19256">
    <property type="entry name" value="T-CELL RECEPTOR GAMMA CHAIN"/>
    <property type="match status" value="1"/>
</dbReference>
<dbReference type="InterPro" id="IPR007110">
    <property type="entry name" value="Ig-like_dom"/>
</dbReference>
<evidence type="ECO:0000256" key="7">
    <source>
        <dbReference type="SAM" id="SignalP"/>
    </source>
</evidence>
<evidence type="ECO:0000256" key="3">
    <source>
        <dbReference type="ARBA" id="ARBA00022989"/>
    </source>
</evidence>
<dbReference type="EMBL" id="JAINUG010000185">
    <property type="protein sequence ID" value="KAJ8389215.1"/>
    <property type="molecule type" value="Genomic_DNA"/>
</dbReference>
<keyword evidence="5" id="KW-0675">Receptor</keyword>
<dbReference type="GO" id="GO:0016020">
    <property type="term" value="C:membrane"/>
    <property type="evidence" value="ECO:0007669"/>
    <property type="project" value="UniProtKB-SubCell"/>
</dbReference>
<name>A0AAD7RS36_9TELE</name>
<feature type="domain" description="Ig-like" evidence="8">
    <location>
        <begin position="14"/>
        <end position="111"/>
    </location>
</feature>
<keyword evidence="2" id="KW-0812">Transmembrane</keyword>
<evidence type="ECO:0000256" key="5">
    <source>
        <dbReference type="ARBA" id="ARBA00023170"/>
    </source>
</evidence>
<dbReference type="InterPro" id="IPR051117">
    <property type="entry name" value="TRG_var/const_region"/>
</dbReference>
<organism evidence="9 10">
    <name type="scientific">Aldrovandia affinis</name>
    <dbReference type="NCBI Taxonomy" id="143900"/>
    <lineage>
        <taxon>Eukaryota</taxon>
        <taxon>Metazoa</taxon>
        <taxon>Chordata</taxon>
        <taxon>Craniata</taxon>
        <taxon>Vertebrata</taxon>
        <taxon>Euteleostomi</taxon>
        <taxon>Actinopterygii</taxon>
        <taxon>Neopterygii</taxon>
        <taxon>Teleostei</taxon>
        <taxon>Notacanthiformes</taxon>
        <taxon>Halosauridae</taxon>
        <taxon>Aldrovandia</taxon>
    </lineage>
</organism>
<dbReference type="InterPro" id="IPR013783">
    <property type="entry name" value="Ig-like_fold"/>
</dbReference>
<evidence type="ECO:0000313" key="9">
    <source>
        <dbReference type="EMBL" id="KAJ8389215.1"/>
    </source>
</evidence>
<keyword evidence="10" id="KW-1185">Reference proteome</keyword>
<feature type="signal peptide" evidence="7">
    <location>
        <begin position="1"/>
        <end position="18"/>
    </location>
</feature>
<dbReference type="PANTHER" id="PTHR19256:SF65">
    <property type="entry name" value="T CELL RECEPTOR GAMMA CONSTANT 1-RELATED"/>
    <property type="match status" value="1"/>
</dbReference>
<evidence type="ECO:0000256" key="4">
    <source>
        <dbReference type="ARBA" id="ARBA00023136"/>
    </source>
</evidence>
<dbReference type="InterPro" id="IPR036179">
    <property type="entry name" value="Ig-like_dom_sf"/>
</dbReference>
<dbReference type="CDD" id="cd00099">
    <property type="entry name" value="IgV"/>
    <property type="match status" value="1"/>
</dbReference>
<dbReference type="Gene3D" id="2.60.40.10">
    <property type="entry name" value="Immunoglobulins"/>
    <property type="match status" value="1"/>
</dbReference>
<gene>
    <name evidence="9" type="ORF">AAFF_G00122350</name>
</gene>
<proteinExistence type="predicted"/>